<gene>
    <name evidence="4" type="ORF">GCM10023225_00360</name>
</gene>
<protein>
    <recommendedName>
        <fullName evidence="3">Molybdopterin synthase sulfur carrier subunit</fullName>
    </recommendedName>
</protein>
<dbReference type="Gene3D" id="3.10.20.30">
    <property type="match status" value="1"/>
</dbReference>
<evidence type="ECO:0000256" key="2">
    <source>
        <dbReference type="ARBA" id="ARBA00024200"/>
    </source>
</evidence>
<dbReference type="EMBL" id="BAABIL010000003">
    <property type="protein sequence ID" value="GAA4960734.1"/>
    <property type="molecule type" value="Genomic_DNA"/>
</dbReference>
<keyword evidence="1" id="KW-0547">Nucleotide-binding</keyword>
<organism evidence="4 5">
    <name type="scientific">Kineococcus glutinatus</name>
    <dbReference type="NCBI Taxonomy" id="1070872"/>
    <lineage>
        <taxon>Bacteria</taxon>
        <taxon>Bacillati</taxon>
        <taxon>Actinomycetota</taxon>
        <taxon>Actinomycetes</taxon>
        <taxon>Kineosporiales</taxon>
        <taxon>Kineosporiaceae</taxon>
        <taxon>Kineococcus</taxon>
    </lineage>
</organism>
<dbReference type="InterPro" id="IPR012675">
    <property type="entry name" value="Beta-grasp_dom_sf"/>
</dbReference>
<dbReference type="SUPFAM" id="SSF54285">
    <property type="entry name" value="MoaD/ThiS"/>
    <property type="match status" value="1"/>
</dbReference>
<comment type="similarity">
    <text evidence="2">Belongs to the MoaD family.</text>
</comment>
<proteinExistence type="inferred from homology"/>
<dbReference type="PANTHER" id="PTHR33359:SF1">
    <property type="entry name" value="MOLYBDOPTERIN SYNTHASE SULFUR CARRIER SUBUNIT"/>
    <property type="match status" value="1"/>
</dbReference>
<evidence type="ECO:0000313" key="4">
    <source>
        <dbReference type="EMBL" id="GAA4960734.1"/>
    </source>
</evidence>
<evidence type="ECO:0000256" key="3">
    <source>
        <dbReference type="ARBA" id="ARBA00024247"/>
    </source>
</evidence>
<reference evidence="5" key="1">
    <citation type="journal article" date="2019" name="Int. J. Syst. Evol. Microbiol.">
        <title>The Global Catalogue of Microorganisms (GCM) 10K type strain sequencing project: providing services to taxonomists for standard genome sequencing and annotation.</title>
        <authorList>
            <consortium name="The Broad Institute Genomics Platform"/>
            <consortium name="The Broad Institute Genome Sequencing Center for Infectious Disease"/>
            <person name="Wu L."/>
            <person name="Ma J."/>
        </authorList>
    </citation>
    <scope>NUCLEOTIDE SEQUENCE [LARGE SCALE GENOMIC DNA]</scope>
    <source>
        <strain evidence="5">JCM 18126</strain>
    </source>
</reference>
<evidence type="ECO:0000313" key="5">
    <source>
        <dbReference type="Proteomes" id="UP001501195"/>
    </source>
</evidence>
<dbReference type="InterPro" id="IPR003749">
    <property type="entry name" value="ThiS/MoaD-like"/>
</dbReference>
<dbReference type="PANTHER" id="PTHR33359">
    <property type="entry name" value="MOLYBDOPTERIN SYNTHASE SULFUR CARRIER SUBUNIT"/>
    <property type="match status" value="1"/>
</dbReference>
<sequence length="82" mass="8344">MAVLVRYYAAAAEAAGAEEERLDLPAPLPLARLVEDLGRRHGPDLARVLGACSFLLDATSAEGAAVVADGATLDVLPPFAGG</sequence>
<comment type="caution">
    <text evidence="4">The sequence shown here is derived from an EMBL/GenBank/DDBJ whole genome shotgun (WGS) entry which is preliminary data.</text>
</comment>
<evidence type="ECO:0000256" key="1">
    <source>
        <dbReference type="ARBA" id="ARBA00022741"/>
    </source>
</evidence>
<keyword evidence="5" id="KW-1185">Reference proteome</keyword>
<accession>A0ABP9H539</accession>
<name>A0ABP9H539_9ACTN</name>
<dbReference type="InterPro" id="IPR016155">
    <property type="entry name" value="Mopterin_synth/thiamin_S_b"/>
</dbReference>
<dbReference type="InterPro" id="IPR044672">
    <property type="entry name" value="MOCS2A"/>
</dbReference>
<dbReference type="Pfam" id="PF02597">
    <property type="entry name" value="ThiS"/>
    <property type="match status" value="1"/>
</dbReference>
<dbReference type="Proteomes" id="UP001501195">
    <property type="component" value="Unassembled WGS sequence"/>
</dbReference>